<reference evidence="1 2" key="1">
    <citation type="submission" date="2024-02" db="EMBL/GenBank/DDBJ databases">
        <authorList>
            <person name="Chen Y."/>
            <person name="Shah S."/>
            <person name="Dougan E. K."/>
            <person name="Thang M."/>
            <person name="Chan C."/>
        </authorList>
    </citation>
    <scope>NUCLEOTIDE SEQUENCE [LARGE SCALE GENOMIC DNA]</scope>
</reference>
<sequence length="255" mass="29076">MACQVADLRSSLHQATLVTMVMQLQEELRAYMFLFVEVACVGHMAPACLQMRNCLWNDAAFWKAYAGVCFDQPPESMAAAALREAFRRWLFQLEDRWAVEFEEVITQDSSSEFGANYLQLFKDARYIASGLMPSDSSPQVASFAKLSASMLSQYNPKQLDERWAAESLISKVEQRSDVFTTEQIRQITNAFEESLENSFLQQHLEADDGQFAEPLPEGVWQTWELEEDDSEESFANMDFSDWAELDPSETAPALR</sequence>
<evidence type="ECO:0000313" key="2">
    <source>
        <dbReference type="Proteomes" id="UP001642484"/>
    </source>
</evidence>
<keyword evidence="2" id="KW-1185">Reference proteome</keyword>
<evidence type="ECO:0000313" key="1">
    <source>
        <dbReference type="EMBL" id="CAK8989233.1"/>
    </source>
</evidence>
<proteinExistence type="predicted"/>
<accession>A0ABP0HG98</accession>
<comment type="caution">
    <text evidence="1">The sequence shown here is derived from an EMBL/GenBank/DDBJ whole genome shotgun (WGS) entry which is preliminary data.</text>
</comment>
<gene>
    <name evidence="1" type="ORF">CCMP2556_LOCUS1581</name>
</gene>
<name>A0ABP0HG98_9DINO</name>
<organism evidence="1 2">
    <name type="scientific">Durusdinium trenchii</name>
    <dbReference type="NCBI Taxonomy" id="1381693"/>
    <lineage>
        <taxon>Eukaryota</taxon>
        <taxon>Sar</taxon>
        <taxon>Alveolata</taxon>
        <taxon>Dinophyceae</taxon>
        <taxon>Suessiales</taxon>
        <taxon>Symbiodiniaceae</taxon>
        <taxon>Durusdinium</taxon>
    </lineage>
</organism>
<protein>
    <submittedName>
        <fullName evidence="1">Uncharacterized protein</fullName>
    </submittedName>
</protein>
<dbReference type="EMBL" id="CAXAMN010000525">
    <property type="protein sequence ID" value="CAK8989233.1"/>
    <property type="molecule type" value="Genomic_DNA"/>
</dbReference>
<dbReference type="Proteomes" id="UP001642484">
    <property type="component" value="Unassembled WGS sequence"/>
</dbReference>